<dbReference type="GO" id="GO:0006565">
    <property type="term" value="P:L-serine catabolic process"/>
    <property type="evidence" value="ECO:0007669"/>
    <property type="project" value="TreeGrafter"/>
</dbReference>
<comment type="similarity">
    <text evidence="4">Belongs to the serine/threonine dehydratase family.</text>
</comment>
<dbReference type="InterPro" id="IPR000634">
    <property type="entry name" value="Ser/Thr_deHydtase_PyrdxlP-BS"/>
</dbReference>
<dbReference type="AlphaFoldDB" id="A0A0V0R4N9"/>
<keyword evidence="6" id="KW-0028">Amino-acid biosynthesis</keyword>
<dbReference type="OrthoDB" id="4418812at2759"/>
<feature type="coiled-coil region" evidence="11">
    <location>
        <begin position="382"/>
        <end position="409"/>
    </location>
</feature>
<evidence type="ECO:0000256" key="1">
    <source>
        <dbReference type="ARBA" id="ARBA00001274"/>
    </source>
</evidence>
<dbReference type="GO" id="GO:0003941">
    <property type="term" value="F:L-serine ammonia-lyase activity"/>
    <property type="evidence" value="ECO:0007669"/>
    <property type="project" value="TreeGrafter"/>
</dbReference>
<keyword evidence="9" id="KW-0456">Lyase</keyword>
<dbReference type="InterPro" id="IPR045865">
    <property type="entry name" value="ACT-like_dom_sf"/>
</dbReference>
<name>A0A0V0R4N9_PSEPJ</name>
<dbReference type="GO" id="GO:0006567">
    <property type="term" value="P:L-threonine catabolic process"/>
    <property type="evidence" value="ECO:0007669"/>
    <property type="project" value="TreeGrafter"/>
</dbReference>
<dbReference type="UniPathway" id="UPA00047">
    <property type="reaction ID" value="UER00054"/>
</dbReference>
<evidence type="ECO:0000256" key="2">
    <source>
        <dbReference type="ARBA" id="ARBA00001933"/>
    </source>
</evidence>
<dbReference type="PROSITE" id="PS00165">
    <property type="entry name" value="DEHYDRATASE_SER_THR"/>
    <property type="match status" value="1"/>
</dbReference>
<dbReference type="PANTHER" id="PTHR48078">
    <property type="entry name" value="THREONINE DEHYDRATASE, MITOCHONDRIAL-RELATED"/>
    <property type="match status" value="1"/>
</dbReference>
<evidence type="ECO:0000256" key="4">
    <source>
        <dbReference type="ARBA" id="ARBA00010869"/>
    </source>
</evidence>
<dbReference type="NCBIfam" id="NF006390">
    <property type="entry name" value="PRK08639.1"/>
    <property type="match status" value="1"/>
</dbReference>
<dbReference type="GO" id="GO:0030170">
    <property type="term" value="F:pyridoxal phosphate binding"/>
    <property type="evidence" value="ECO:0007669"/>
    <property type="project" value="InterPro"/>
</dbReference>
<dbReference type="SUPFAM" id="SSF53686">
    <property type="entry name" value="Tryptophan synthase beta subunit-like PLP-dependent enzymes"/>
    <property type="match status" value="1"/>
</dbReference>
<dbReference type="EMBL" id="LDAU01000049">
    <property type="protein sequence ID" value="KRX09453.1"/>
    <property type="molecule type" value="Genomic_DNA"/>
</dbReference>
<dbReference type="PANTHER" id="PTHR48078:SF11">
    <property type="entry name" value="THREONINE DEHYDRATASE, MITOCHONDRIAL"/>
    <property type="match status" value="1"/>
</dbReference>
<evidence type="ECO:0000313" key="13">
    <source>
        <dbReference type="EMBL" id="KRX09453.1"/>
    </source>
</evidence>
<evidence type="ECO:0000256" key="10">
    <source>
        <dbReference type="ARBA" id="ARBA00023304"/>
    </source>
</evidence>
<dbReference type="InterPro" id="IPR001721">
    <property type="entry name" value="TD_ACT-like"/>
</dbReference>
<dbReference type="SUPFAM" id="SSF55021">
    <property type="entry name" value="ACT-like"/>
    <property type="match status" value="1"/>
</dbReference>
<dbReference type="InterPro" id="IPR001926">
    <property type="entry name" value="TrpB-like_PALP"/>
</dbReference>
<dbReference type="FunFam" id="3.40.50.1100:FF:000005">
    <property type="entry name" value="Threonine dehydratase catabolic"/>
    <property type="match status" value="1"/>
</dbReference>
<keyword evidence="7" id="KW-0412">Isoleucine biosynthesis</keyword>
<evidence type="ECO:0000256" key="9">
    <source>
        <dbReference type="ARBA" id="ARBA00023239"/>
    </source>
</evidence>
<dbReference type="GO" id="GO:0004794">
    <property type="term" value="F:threonine deaminase activity"/>
    <property type="evidence" value="ECO:0007669"/>
    <property type="project" value="UniProtKB-EC"/>
</dbReference>
<comment type="pathway">
    <text evidence="3">Amino-acid biosynthesis; L-isoleucine biosynthesis; 2-oxobutanoate from L-threonine: step 1/1.</text>
</comment>
<evidence type="ECO:0000256" key="11">
    <source>
        <dbReference type="SAM" id="Coils"/>
    </source>
</evidence>
<evidence type="ECO:0000259" key="12">
    <source>
        <dbReference type="PROSITE" id="PS51672"/>
    </source>
</evidence>
<accession>A0A0V0R4N9</accession>
<comment type="caution">
    <text evidence="13">The sequence shown here is derived from an EMBL/GenBank/DDBJ whole genome shotgun (WGS) entry which is preliminary data.</text>
</comment>
<dbReference type="InterPro" id="IPR036052">
    <property type="entry name" value="TrpB-like_PALP_sf"/>
</dbReference>
<dbReference type="InterPro" id="IPR050147">
    <property type="entry name" value="Ser/Thr_Dehydratase"/>
</dbReference>
<proteinExistence type="inferred from homology"/>
<dbReference type="GO" id="GO:0009097">
    <property type="term" value="P:isoleucine biosynthetic process"/>
    <property type="evidence" value="ECO:0007669"/>
    <property type="project" value="UniProtKB-UniPathway"/>
</dbReference>
<keyword evidence="10" id="KW-0100">Branched-chain amino acid biosynthesis</keyword>
<gene>
    <name evidence="13" type="ORF">PPERSA_00732</name>
</gene>
<dbReference type="EC" id="4.3.1.19" evidence="5"/>
<dbReference type="Gene3D" id="3.40.50.1100">
    <property type="match status" value="2"/>
</dbReference>
<comment type="catalytic activity">
    <reaction evidence="1">
        <text>L-threonine = 2-oxobutanoate + NH4(+)</text>
        <dbReference type="Rhea" id="RHEA:22108"/>
        <dbReference type="ChEBI" id="CHEBI:16763"/>
        <dbReference type="ChEBI" id="CHEBI:28938"/>
        <dbReference type="ChEBI" id="CHEBI:57926"/>
        <dbReference type="EC" id="4.3.1.19"/>
    </reaction>
</comment>
<evidence type="ECO:0000256" key="8">
    <source>
        <dbReference type="ARBA" id="ARBA00022898"/>
    </source>
</evidence>
<dbReference type="Pfam" id="PF00291">
    <property type="entry name" value="PALP"/>
    <property type="match status" value="1"/>
</dbReference>
<feature type="domain" description="ACT-like" evidence="12">
    <location>
        <begin position="334"/>
        <end position="408"/>
    </location>
</feature>
<evidence type="ECO:0000313" key="14">
    <source>
        <dbReference type="Proteomes" id="UP000054937"/>
    </source>
</evidence>
<reference evidence="13 14" key="1">
    <citation type="journal article" date="2015" name="Sci. Rep.">
        <title>Genome of the facultative scuticociliatosis pathogen Pseudocohnilembus persalinus provides insight into its virulence through horizontal gene transfer.</title>
        <authorList>
            <person name="Xiong J."/>
            <person name="Wang G."/>
            <person name="Cheng J."/>
            <person name="Tian M."/>
            <person name="Pan X."/>
            <person name="Warren A."/>
            <person name="Jiang C."/>
            <person name="Yuan D."/>
            <person name="Miao W."/>
        </authorList>
    </citation>
    <scope>NUCLEOTIDE SEQUENCE [LARGE SCALE GENOMIC DNA]</scope>
    <source>
        <strain evidence="13">36N120E</strain>
    </source>
</reference>
<dbReference type="PROSITE" id="PS51672">
    <property type="entry name" value="ACT_LIKE"/>
    <property type="match status" value="1"/>
</dbReference>
<evidence type="ECO:0000256" key="5">
    <source>
        <dbReference type="ARBA" id="ARBA00012096"/>
    </source>
</evidence>
<sequence length="417" mass="47238">MSTIPSIARIINVQKHISSNPLITNTRLEKSRKLSEKYGANIYLKREDMQQTRSFKIRGAVNSYNSLTKEQKQQGVVVASDGNFAQACAFCAAYFKIKTHIFVTKTMQNQRIQMIKEYGKDQIEVFQEGDNFEQALKKAQVYSEQKKLKLIHPFDNPATVEGNGTIAYEIIQDIDGDIDYVMLPVGGGSLAAGMSITFKELSEDTKIIGVEPEGADSMSQSFQQGKVIEIEHPSRFCDGSSVSKVSESNYKVCKENLCEIQVAKEGEIAYAILELYDNGLIVEPSGALSVSILERNREKIKGKNVVCLISGGNTDLSRLDVFREMALMHEGLKYFFLINFPLRKGILREFVKNCLQETDEISHIQFNKRNDRERAPSLIAIEVKKQNDIEQVKQKMKKMNLDYQIVNDNKELYDLLI</sequence>
<evidence type="ECO:0000256" key="7">
    <source>
        <dbReference type="ARBA" id="ARBA00022624"/>
    </source>
</evidence>
<keyword evidence="14" id="KW-1185">Reference proteome</keyword>
<dbReference type="Proteomes" id="UP000054937">
    <property type="component" value="Unassembled WGS sequence"/>
</dbReference>
<dbReference type="InParanoid" id="A0A0V0R4N9"/>
<dbReference type="CDD" id="cd01562">
    <property type="entry name" value="Thr-dehyd"/>
    <property type="match status" value="1"/>
</dbReference>
<organism evidence="13 14">
    <name type="scientific">Pseudocohnilembus persalinus</name>
    <name type="common">Ciliate</name>
    <dbReference type="NCBI Taxonomy" id="266149"/>
    <lineage>
        <taxon>Eukaryota</taxon>
        <taxon>Sar</taxon>
        <taxon>Alveolata</taxon>
        <taxon>Ciliophora</taxon>
        <taxon>Intramacronucleata</taxon>
        <taxon>Oligohymenophorea</taxon>
        <taxon>Scuticociliatia</taxon>
        <taxon>Philasterida</taxon>
        <taxon>Pseudocohnilembidae</taxon>
        <taxon>Pseudocohnilembus</taxon>
    </lineage>
</organism>
<dbReference type="OMA" id="MVLRFEF"/>
<protein>
    <recommendedName>
        <fullName evidence="5">threonine ammonia-lyase</fullName>
        <ecNumber evidence="5">4.3.1.19</ecNumber>
    </recommendedName>
</protein>
<keyword evidence="8" id="KW-0663">Pyridoxal phosphate</keyword>
<comment type="cofactor">
    <cofactor evidence="2">
        <name>pyridoxal 5'-phosphate</name>
        <dbReference type="ChEBI" id="CHEBI:597326"/>
    </cofactor>
</comment>
<dbReference type="Pfam" id="PF00585">
    <property type="entry name" value="Thr_dehydrat_C"/>
    <property type="match status" value="1"/>
</dbReference>
<evidence type="ECO:0000256" key="3">
    <source>
        <dbReference type="ARBA" id="ARBA00004810"/>
    </source>
</evidence>
<keyword evidence="11" id="KW-0175">Coiled coil</keyword>
<evidence type="ECO:0000256" key="6">
    <source>
        <dbReference type="ARBA" id="ARBA00022605"/>
    </source>
</evidence>